<evidence type="ECO:0000259" key="8">
    <source>
        <dbReference type="PROSITE" id="PS50157"/>
    </source>
</evidence>
<keyword evidence="2" id="KW-0479">Metal-binding</keyword>
<dbReference type="SUPFAM" id="SSF57667">
    <property type="entry name" value="beta-beta-alpha zinc fingers"/>
    <property type="match status" value="1"/>
</dbReference>
<evidence type="ECO:0000256" key="1">
    <source>
        <dbReference type="ARBA" id="ARBA00004123"/>
    </source>
</evidence>
<name>A0A7K6E3K6_9PASS</name>
<sequence>VPEGLQPEFQLATHRHIHAGEKLFGCQDCGKCFGESSALEQHWRTYTGERPYRCGECSKSFRVSSNL</sequence>
<comment type="subcellular location">
    <subcellularLocation>
        <location evidence="1">Nucleus</location>
    </subcellularLocation>
</comment>
<keyword evidence="4 7" id="KW-0863">Zinc-finger</keyword>
<dbReference type="GO" id="GO:0000978">
    <property type="term" value="F:RNA polymerase II cis-regulatory region sequence-specific DNA binding"/>
    <property type="evidence" value="ECO:0007669"/>
    <property type="project" value="TreeGrafter"/>
</dbReference>
<keyword evidence="3" id="KW-0677">Repeat</keyword>
<dbReference type="PROSITE" id="PS50157">
    <property type="entry name" value="ZINC_FINGER_C2H2_2"/>
    <property type="match status" value="2"/>
</dbReference>
<keyword evidence="5" id="KW-0862">Zinc</keyword>
<feature type="non-terminal residue" evidence="9">
    <location>
        <position position="67"/>
    </location>
</feature>
<organism evidence="9 10">
    <name type="scientific">Grantiella picta</name>
    <dbReference type="NCBI Taxonomy" id="266360"/>
    <lineage>
        <taxon>Eukaryota</taxon>
        <taxon>Metazoa</taxon>
        <taxon>Chordata</taxon>
        <taxon>Craniata</taxon>
        <taxon>Vertebrata</taxon>
        <taxon>Euteleostomi</taxon>
        <taxon>Archelosauria</taxon>
        <taxon>Archosauria</taxon>
        <taxon>Dinosauria</taxon>
        <taxon>Saurischia</taxon>
        <taxon>Theropoda</taxon>
        <taxon>Coelurosauria</taxon>
        <taxon>Aves</taxon>
        <taxon>Neognathae</taxon>
        <taxon>Neoaves</taxon>
        <taxon>Telluraves</taxon>
        <taxon>Australaves</taxon>
        <taxon>Passeriformes</taxon>
        <taxon>Meliphagoidea</taxon>
        <taxon>Meliphagidae</taxon>
        <taxon>Grantiella</taxon>
    </lineage>
</organism>
<dbReference type="FunFam" id="3.30.160.60:FF:000538">
    <property type="entry name" value="zinc finger protein 853"/>
    <property type="match status" value="1"/>
</dbReference>
<reference evidence="9 10" key="1">
    <citation type="submission" date="2019-09" db="EMBL/GenBank/DDBJ databases">
        <title>Bird 10,000 Genomes (B10K) Project - Family phase.</title>
        <authorList>
            <person name="Zhang G."/>
        </authorList>
    </citation>
    <scope>NUCLEOTIDE SEQUENCE [LARGE SCALE GENOMIC DNA]</scope>
    <source>
        <strain evidence="9">B10K-DU-029-50</strain>
        <tissue evidence="9">Heart</tissue>
    </source>
</reference>
<dbReference type="PANTHER" id="PTHR23226:SF416">
    <property type="entry name" value="FI01424P"/>
    <property type="match status" value="1"/>
</dbReference>
<dbReference type="AlphaFoldDB" id="A0A7K6E3K6"/>
<dbReference type="GO" id="GO:0008270">
    <property type="term" value="F:zinc ion binding"/>
    <property type="evidence" value="ECO:0007669"/>
    <property type="project" value="UniProtKB-KW"/>
</dbReference>
<dbReference type="FunFam" id="3.30.160.60:FF:000624">
    <property type="entry name" value="zinc finger protein 697"/>
    <property type="match status" value="1"/>
</dbReference>
<dbReference type="InterPro" id="IPR013087">
    <property type="entry name" value="Znf_C2H2_type"/>
</dbReference>
<dbReference type="EMBL" id="VZRM01001681">
    <property type="protein sequence ID" value="NWV32642.1"/>
    <property type="molecule type" value="Genomic_DNA"/>
</dbReference>
<dbReference type="Gene3D" id="3.30.160.60">
    <property type="entry name" value="Classic Zinc Finger"/>
    <property type="match status" value="2"/>
</dbReference>
<dbReference type="PANTHER" id="PTHR23226">
    <property type="entry name" value="ZINC FINGER AND SCAN DOMAIN-CONTAINING"/>
    <property type="match status" value="1"/>
</dbReference>
<evidence type="ECO:0000256" key="5">
    <source>
        <dbReference type="ARBA" id="ARBA00022833"/>
    </source>
</evidence>
<keyword evidence="6" id="KW-0539">Nucleus</keyword>
<gene>
    <name evidence="9" type="primary">Znf853</name>
    <name evidence="9" type="ORF">GRAPIC_R15326</name>
</gene>
<accession>A0A7K6E3K6</accession>
<dbReference type="GO" id="GO:0000981">
    <property type="term" value="F:DNA-binding transcription factor activity, RNA polymerase II-specific"/>
    <property type="evidence" value="ECO:0007669"/>
    <property type="project" value="TreeGrafter"/>
</dbReference>
<evidence type="ECO:0000256" key="3">
    <source>
        <dbReference type="ARBA" id="ARBA00022737"/>
    </source>
</evidence>
<dbReference type="Proteomes" id="UP000575029">
    <property type="component" value="Unassembled WGS sequence"/>
</dbReference>
<comment type="caution">
    <text evidence="9">The sequence shown here is derived from an EMBL/GenBank/DDBJ whole genome shotgun (WGS) entry which is preliminary data.</text>
</comment>
<evidence type="ECO:0000256" key="7">
    <source>
        <dbReference type="PROSITE-ProRule" id="PRU00042"/>
    </source>
</evidence>
<dbReference type="GO" id="GO:0005634">
    <property type="term" value="C:nucleus"/>
    <property type="evidence" value="ECO:0007669"/>
    <property type="project" value="UniProtKB-SubCell"/>
</dbReference>
<proteinExistence type="predicted"/>
<evidence type="ECO:0000256" key="6">
    <source>
        <dbReference type="ARBA" id="ARBA00023242"/>
    </source>
</evidence>
<dbReference type="Pfam" id="PF00096">
    <property type="entry name" value="zf-C2H2"/>
    <property type="match status" value="2"/>
</dbReference>
<evidence type="ECO:0000256" key="2">
    <source>
        <dbReference type="ARBA" id="ARBA00022723"/>
    </source>
</evidence>
<evidence type="ECO:0000256" key="4">
    <source>
        <dbReference type="ARBA" id="ARBA00022771"/>
    </source>
</evidence>
<dbReference type="InterPro" id="IPR036236">
    <property type="entry name" value="Znf_C2H2_sf"/>
</dbReference>
<keyword evidence="10" id="KW-1185">Reference proteome</keyword>
<evidence type="ECO:0000313" key="9">
    <source>
        <dbReference type="EMBL" id="NWV32642.1"/>
    </source>
</evidence>
<feature type="domain" description="C2H2-type" evidence="8">
    <location>
        <begin position="24"/>
        <end position="51"/>
    </location>
</feature>
<feature type="non-terminal residue" evidence="9">
    <location>
        <position position="1"/>
    </location>
</feature>
<feature type="domain" description="C2H2-type" evidence="8">
    <location>
        <begin position="52"/>
        <end position="67"/>
    </location>
</feature>
<protein>
    <submittedName>
        <fullName evidence="9">ZN853 protein</fullName>
    </submittedName>
</protein>
<evidence type="ECO:0000313" key="10">
    <source>
        <dbReference type="Proteomes" id="UP000575029"/>
    </source>
</evidence>